<gene>
    <name evidence="1" type="ORF">UA18_03575</name>
</gene>
<comment type="caution">
    <text evidence="1">The sequence shown here is derived from an EMBL/GenBank/DDBJ whole genome shotgun (WGS) entry which is preliminary data.</text>
</comment>
<evidence type="ECO:0000313" key="1">
    <source>
        <dbReference type="EMBL" id="SAJ97404.1"/>
    </source>
</evidence>
<dbReference type="Proteomes" id="UP000196218">
    <property type="component" value="Unassembled WGS sequence"/>
</dbReference>
<reference evidence="1 2" key="1">
    <citation type="submission" date="2016-04" db="EMBL/GenBank/DDBJ databases">
        <authorList>
            <person name="Peeters C."/>
        </authorList>
    </citation>
    <scope>NUCLEOTIDE SEQUENCE [LARGE SCALE GENOMIC DNA]</scope>
    <source>
        <strain evidence="1">LMG 29311</strain>
    </source>
</reference>
<sequence>MAITEAETACQCRVGLVGLRVRTHFVLDCMYDCIVMIPVLQTDVERRVCIHATKRYNVVAGYSNGHSGTEIACDEMQCKVDTC</sequence>
<evidence type="ECO:0008006" key="3">
    <source>
        <dbReference type="Google" id="ProtNLM"/>
    </source>
</evidence>
<organism evidence="1 2">
    <name type="scientific">Burkholderia multivorans</name>
    <dbReference type="NCBI Taxonomy" id="87883"/>
    <lineage>
        <taxon>Bacteria</taxon>
        <taxon>Pseudomonadati</taxon>
        <taxon>Pseudomonadota</taxon>
        <taxon>Betaproteobacteria</taxon>
        <taxon>Burkholderiales</taxon>
        <taxon>Burkholderiaceae</taxon>
        <taxon>Burkholderia</taxon>
        <taxon>Burkholderia cepacia complex</taxon>
    </lineage>
</organism>
<dbReference type="EMBL" id="FKJW01000005">
    <property type="protein sequence ID" value="SAJ97404.1"/>
    <property type="molecule type" value="Genomic_DNA"/>
</dbReference>
<evidence type="ECO:0000313" key="2">
    <source>
        <dbReference type="Proteomes" id="UP000196218"/>
    </source>
</evidence>
<proteinExistence type="predicted"/>
<protein>
    <recommendedName>
        <fullName evidence="3">Bacteriophage protein</fullName>
    </recommendedName>
</protein>
<accession>A0ABD7L6X1</accession>
<name>A0ABD7L6X1_9BURK</name>
<dbReference type="AlphaFoldDB" id="A0ABD7L6X1"/>